<dbReference type="SUPFAM" id="SSF53850">
    <property type="entry name" value="Periplasmic binding protein-like II"/>
    <property type="match status" value="1"/>
</dbReference>
<evidence type="ECO:0000313" key="8">
    <source>
        <dbReference type="Proteomes" id="UP000476696"/>
    </source>
</evidence>
<organism evidence="7 8">
    <name type="scientific">Rahnella contaminans</name>
    <dbReference type="NCBI Taxonomy" id="2703882"/>
    <lineage>
        <taxon>Bacteria</taxon>
        <taxon>Pseudomonadati</taxon>
        <taxon>Pseudomonadota</taxon>
        <taxon>Gammaproteobacteria</taxon>
        <taxon>Enterobacterales</taxon>
        <taxon>Yersiniaceae</taxon>
        <taxon>Rahnella</taxon>
    </lineage>
</organism>
<evidence type="ECO:0000256" key="3">
    <source>
        <dbReference type="ARBA" id="ARBA00023015"/>
    </source>
</evidence>
<dbReference type="Gene3D" id="3.40.190.10">
    <property type="entry name" value="Periplasmic binding protein-like II"/>
    <property type="match status" value="2"/>
</dbReference>
<dbReference type="FunFam" id="1.10.10.10:FF:000001">
    <property type="entry name" value="LysR family transcriptional regulator"/>
    <property type="match status" value="1"/>
</dbReference>
<gene>
    <name evidence="7" type="ORF">GW579_03460</name>
</gene>
<dbReference type="AlphaFoldDB" id="A0A6M2B1A3"/>
<dbReference type="InterPro" id="IPR005119">
    <property type="entry name" value="LysR_subst-bd"/>
</dbReference>
<comment type="caution">
    <text evidence="7">The sequence shown here is derived from an EMBL/GenBank/DDBJ whole genome shotgun (WGS) entry which is preliminary data.</text>
</comment>
<comment type="similarity">
    <text evidence="1">Belongs to the LysR transcriptional regulatory family.</text>
</comment>
<dbReference type="InterPro" id="IPR036390">
    <property type="entry name" value="WH_DNA-bd_sf"/>
</dbReference>
<dbReference type="InterPro" id="IPR000847">
    <property type="entry name" value="LysR_HTH_N"/>
</dbReference>
<keyword evidence="4" id="KW-0238">DNA-binding</keyword>
<dbReference type="PANTHER" id="PTHR30126:SF39">
    <property type="entry name" value="HTH-TYPE TRANSCRIPTIONAL REGULATOR CYSL"/>
    <property type="match status" value="1"/>
</dbReference>
<evidence type="ECO:0000256" key="4">
    <source>
        <dbReference type="ARBA" id="ARBA00023125"/>
    </source>
</evidence>
<accession>A0A6M2B1A3</accession>
<reference evidence="7 8" key="1">
    <citation type="submission" date="2020-01" db="EMBL/GenBank/DDBJ databases">
        <authorList>
            <person name="Lee S.D."/>
        </authorList>
    </citation>
    <scope>NUCLEOTIDE SEQUENCE [LARGE SCALE GENOMIC DNA]</scope>
    <source>
        <strain evidence="7 8">Lac-M11</strain>
    </source>
</reference>
<dbReference type="RefSeq" id="WP_165057583.1">
    <property type="nucleotide sequence ID" value="NZ_JAADJS010000001.1"/>
</dbReference>
<keyword evidence="8" id="KW-1185">Reference proteome</keyword>
<dbReference type="GO" id="GO:0003700">
    <property type="term" value="F:DNA-binding transcription factor activity"/>
    <property type="evidence" value="ECO:0007669"/>
    <property type="project" value="InterPro"/>
</dbReference>
<evidence type="ECO:0000256" key="1">
    <source>
        <dbReference type="ARBA" id="ARBA00009437"/>
    </source>
</evidence>
<evidence type="ECO:0000313" key="7">
    <source>
        <dbReference type="EMBL" id="NGX86144.1"/>
    </source>
</evidence>
<proteinExistence type="inferred from homology"/>
<evidence type="ECO:0000256" key="2">
    <source>
        <dbReference type="ARBA" id="ARBA00022491"/>
    </source>
</evidence>
<dbReference type="EMBL" id="JAADJS010000001">
    <property type="protein sequence ID" value="NGX86144.1"/>
    <property type="molecule type" value="Genomic_DNA"/>
</dbReference>
<dbReference type="SUPFAM" id="SSF46785">
    <property type="entry name" value="Winged helix' DNA-binding domain"/>
    <property type="match status" value="1"/>
</dbReference>
<sequence length="307" mass="33491">MKIEDLTAFVAVIRLQSTRLAADELGLTQPAITRRVQNFEESLGIPLLNRQTKPLKPTLMGNRVYQQCRHILREVDALSDLVAADSPPSGLLRLAVPQSLSEGSLLPALKSLSAQFPDIQPRLSSGWGEELLLRIQRQELEAAVVLFPASKQFPEGVENQPLGAVDLVVVGPKTTGTLPQRLEDCYQRGWILNPEGCGFRAALQRALTEQGLPLLINLEAFGTTLQLSLISEGRGLGLMPKPLVERHPLRDELEIYALKDFAPRSQLWLVYPNVPASQVPAIDAFAAAVAEGLDLGIAAQTGLNSKF</sequence>
<protein>
    <submittedName>
        <fullName evidence="7">LysR family transcriptional regulator</fullName>
    </submittedName>
</protein>
<keyword evidence="3" id="KW-0805">Transcription regulation</keyword>
<dbReference type="InterPro" id="IPR036388">
    <property type="entry name" value="WH-like_DNA-bd_sf"/>
</dbReference>
<evidence type="ECO:0000256" key="5">
    <source>
        <dbReference type="ARBA" id="ARBA00023163"/>
    </source>
</evidence>
<keyword evidence="5" id="KW-0804">Transcription</keyword>
<keyword evidence="2" id="KW-0678">Repressor</keyword>
<dbReference type="CDD" id="cd05466">
    <property type="entry name" value="PBP2_LTTR_substrate"/>
    <property type="match status" value="1"/>
</dbReference>
<dbReference type="PANTHER" id="PTHR30126">
    <property type="entry name" value="HTH-TYPE TRANSCRIPTIONAL REGULATOR"/>
    <property type="match status" value="1"/>
</dbReference>
<dbReference type="PROSITE" id="PS50931">
    <property type="entry name" value="HTH_LYSR"/>
    <property type="match status" value="1"/>
</dbReference>
<dbReference type="Pfam" id="PF03466">
    <property type="entry name" value="LysR_substrate"/>
    <property type="match status" value="1"/>
</dbReference>
<dbReference type="Pfam" id="PF00126">
    <property type="entry name" value="HTH_1"/>
    <property type="match status" value="1"/>
</dbReference>
<dbReference type="Gene3D" id="1.10.10.10">
    <property type="entry name" value="Winged helix-like DNA-binding domain superfamily/Winged helix DNA-binding domain"/>
    <property type="match status" value="1"/>
</dbReference>
<dbReference type="Proteomes" id="UP000476696">
    <property type="component" value="Unassembled WGS sequence"/>
</dbReference>
<reference evidence="7 8" key="2">
    <citation type="submission" date="2020-03" db="EMBL/GenBank/DDBJ databases">
        <title>Rahnella aceri sp. nov., isoated from traditional Jeju Makgeolli.</title>
        <authorList>
            <person name="Kim I.S."/>
            <person name="Jeon D."/>
        </authorList>
    </citation>
    <scope>NUCLEOTIDE SEQUENCE [LARGE SCALE GENOMIC DNA]</scope>
    <source>
        <strain evidence="7 8">Lac-M11</strain>
    </source>
</reference>
<feature type="domain" description="HTH lysR-type" evidence="6">
    <location>
        <begin position="1"/>
        <end position="58"/>
    </location>
</feature>
<name>A0A6M2B1A3_9GAMM</name>
<evidence type="ECO:0000259" key="6">
    <source>
        <dbReference type="PROSITE" id="PS50931"/>
    </source>
</evidence>
<dbReference type="GO" id="GO:0000976">
    <property type="term" value="F:transcription cis-regulatory region binding"/>
    <property type="evidence" value="ECO:0007669"/>
    <property type="project" value="TreeGrafter"/>
</dbReference>